<dbReference type="Proteomes" id="UP000185860">
    <property type="component" value="Unassembled WGS sequence"/>
</dbReference>
<evidence type="ECO:0000259" key="1">
    <source>
        <dbReference type="PROSITE" id="PS50042"/>
    </source>
</evidence>
<dbReference type="CDD" id="cd00038">
    <property type="entry name" value="CAP_ED"/>
    <property type="match status" value="1"/>
</dbReference>
<dbReference type="InterPro" id="IPR000595">
    <property type="entry name" value="cNMP-bd_dom"/>
</dbReference>
<dbReference type="STRING" id="454136.NIES2119_11295"/>
<dbReference type="GO" id="GO:0005829">
    <property type="term" value="C:cytosol"/>
    <property type="evidence" value="ECO:0007669"/>
    <property type="project" value="TreeGrafter"/>
</dbReference>
<feature type="domain" description="Cyclic nucleotide-binding" evidence="1">
    <location>
        <begin position="18"/>
        <end position="94"/>
    </location>
</feature>
<gene>
    <name evidence="2" type="ORF">NIES2119_11295</name>
</gene>
<dbReference type="Pfam" id="PF00027">
    <property type="entry name" value="cNMP_binding"/>
    <property type="match status" value="1"/>
</dbReference>
<dbReference type="InterPro" id="IPR018490">
    <property type="entry name" value="cNMP-bd_dom_sf"/>
</dbReference>
<dbReference type="RefSeq" id="WP_073593573.1">
    <property type="nucleotide sequence ID" value="NZ_MRCE01000009.1"/>
</dbReference>
<reference evidence="2 3" key="1">
    <citation type="submission" date="2016-11" db="EMBL/GenBank/DDBJ databases">
        <title>Draft Genome Sequences of Nine Cyanobacterial Strains from Diverse Habitats.</title>
        <authorList>
            <person name="Zhu T."/>
            <person name="Hou S."/>
            <person name="Lu X."/>
            <person name="Hess W.R."/>
        </authorList>
    </citation>
    <scope>NUCLEOTIDE SEQUENCE [LARGE SCALE GENOMIC DNA]</scope>
    <source>
        <strain evidence="2 3">IAM M-71</strain>
    </source>
</reference>
<dbReference type="SUPFAM" id="SSF51206">
    <property type="entry name" value="cAMP-binding domain-like"/>
    <property type="match status" value="1"/>
</dbReference>
<name>A0A1U7ILR4_9CYAN</name>
<dbReference type="EMBL" id="MRCE01000009">
    <property type="protein sequence ID" value="OKH38133.1"/>
    <property type="molecule type" value="Genomic_DNA"/>
</dbReference>
<dbReference type="PANTHER" id="PTHR24567">
    <property type="entry name" value="CRP FAMILY TRANSCRIPTIONAL REGULATORY PROTEIN"/>
    <property type="match status" value="1"/>
</dbReference>
<dbReference type="PROSITE" id="PS50042">
    <property type="entry name" value="CNMP_BINDING_3"/>
    <property type="match status" value="1"/>
</dbReference>
<accession>A0A1U7ILR4</accession>
<organism evidence="2 3">
    <name type="scientific">[Phormidium ambiguum] IAM M-71</name>
    <dbReference type="NCBI Taxonomy" id="454136"/>
    <lineage>
        <taxon>Bacteria</taxon>
        <taxon>Bacillati</taxon>
        <taxon>Cyanobacteriota</taxon>
        <taxon>Cyanophyceae</taxon>
        <taxon>Oscillatoriophycideae</taxon>
        <taxon>Aerosakkonematales</taxon>
        <taxon>Aerosakkonemataceae</taxon>
        <taxon>Floridanema</taxon>
    </lineage>
</organism>
<dbReference type="InterPro" id="IPR050397">
    <property type="entry name" value="Env_Response_Regulators"/>
</dbReference>
<dbReference type="InterPro" id="IPR014710">
    <property type="entry name" value="RmlC-like_jellyroll"/>
</dbReference>
<dbReference type="OrthoDB" id="517085at2"/>
<dbReference type="PANTHER" id="PTHR24567:SF26">
    <property type="entry name" value="REGULATORY PROTEIN YEIL"/>
    <property type="match status" value="1"/>
</dbReference>
<comment type="caution">
    <text evidence="2">The sequence shown here is derived from an EMBL/GenBank/DDBJ whole genome shotgun (WGS) entry which is preliminary data.</text>
</comment>
<sequence length="123" mass="13787">MLEPAKTVLIYQKQPGVKEFAPGEVIFKAGEIGMVMYGLLEGIVELFVGEKVVETIETGDVFGEGALVHESHQRATTAVAKTNCKIAYLDKDRFLFAVQETPVFALEVMRSYSNRLRRLKSQY</sequence>
<protein>
    <submittedName>
        <fullName evidence="2">Cyclic nucleotide-binding protein</fullName>
    </submittedName>
</protein>
<dbReference type="AlphaFoldDB" id="A0A1U7ILR4"/>
<proteinExistence type="predicted"/>
<evidence type="ECO:0000313" key="2">
    <source>
        <dbReference type="EMBL" id="OKH38133.1"/>
    </source>
</evidence>
<dbReference type="GO" id="GO:0003700">
    <property type="term" value="F:DNA-binding transcription factor activity"/>
    <property type="evidence" value="ECO:0007669"/>
    <property type="project" value="TreeGrafter"/>
</dbReference>
<dbReference type="Gene3D" id="2.60.120.10">
    <property type="entry name" value="Jelly Rolls"/>
    <property type="match status" value="1"/>
</dbReference>
<dbReference type="SMART" id="SM00100">
    <property type="entry name" value="cNMP"/>
    <property type="match status" value="1"/>
</dbReference>
<evidence type="ECO:0000313" key="3">
    <source>
        <dbReference type="Proteomes" id="UP000185860"/>
    </source>
</evidence>